<dbReference type="SUPFAM" id="SSF51735">
    <property type="entry name" value="NAD(P)-binding Rossmann-fold domains"/>
    <property type="match status" value="1"/>
</dbReference>
<dbReference type="Gene3D" id="3.40.50.720">
    <property type="entry name" value="NAD(P)-binding Rossmann-like Domain"/>
    <property type="match status" value="1"/>
</dbReference>
<dbReference type="PANTHER" id="PTHR43574">
    <property type="entry name" value="EPIMERASE-RELATED"/>
    <property type="match status" value="1"/>
</dbReference>
<comment type="similarity">
    <text evidence="1">Belongs to the NAD(P)-dependent epimerase/dehydratase family.</text>
</comment>
<keyword evidence="2" id="KW-0520">NAD</keyword>
<evidence type="ECO:0000256" key="4">
    <source>
        <dbReference type="SAM" id="MobiDB-lite"/>
    </source>
</evidence>
<proteinExistence type="inferred from homology"/>
<dbReference type="Proteomes" id="UP001497457">
    <property type="component" value="Chromosome 19rd"/>
</dbReference>
<dbReference type="AlphaFoldDB" id="A0ABC8ZPI3"/>
<organism evidence="5 6">
    <name type="scientific">Urochloa decumbens</name>
    <dbReference type="NCBI Taxonomy" id="240449"/>
    <lineage>
        <taxon>Eukaryota</taxon>
        <taxon>Viridiplantae</taxon>
        <taxon>Streptophyta</taxon>
        <taxon>Embryophyta</taxon>
        <taxon>Tracheophyta</taxon>
        <taxon>Spermatophyta</taxon>
        <taxon>Magnoliopsida</taxon>
        <taxon>Liliopsida</taxon>
        <taxon>Poales</taxon>
        <taxon>Poaceae</taxon>
        <taxon>PACMAD clade</taxon>
        <taxon>Panicoideae</taxon>
        <taxon>Panicodae</taxon>
        <taxon>Paniceae</taxon>
        <taxon>Melinidinae</taxon>
        <taxon>Urochloa</taxon>
    </lineage>
</organism>
<name>A0ABC8ZPI3_9POAL</name>
<accession>A0ABC8ZPI3</accession>
<feature type="region of interest" description="Disordered" evidence="4">
    <location>
        <begin position="46"/>
        <end position="75"/>
    </location>
</feature>
<evidence type="ECO:0000256" key="3">
    <source>
        <dbReference type="ARBA" id="ARBA00023235"/>
    </source>
</evidence>
<keyword evidence="3" id="KW-0413">Isomerase</keyword>
<keyword evidence="6" id="KW-1185">Reference proteome</keyword>
<evidence type="ECO:0000313" key="6">
    <source>
        <dbReference type="Proteomes" id="UP001497457"/>
    </source>
</evidence>
<evidence type="ECO:0000256" key="1">
    <source>
        <dbReference type="ARBA" id="ARBA00007637"/>
    </source>
</evidence>
<feature type="region of interest" description="Disordered" evidence="4">
    <location>
        <begin position="1"/>
        <end position="22"/>
    </location>
</feature>
<dbReference type="GO" id="GO:0016853">
    <property type="term" value="F:isomerase activity"/>
    <property type="evidence" value="ECO:0007669"/>
    <property type="project" value="UniProtKB-KW"/>
</dbReference>
<dbReference type="InterPro" id="IPR036291">
    <property type="entry name" value="NAD(P)-bd_dom_sf"/>
</dbReference>
<dbReference type="EMBL" id="OZ075129">
    <property type="protein sequence ID" value="CAL4963673.1"/>
    <property type="molecule type" value="Genomic_DNA"/>
</dbReference>
<evidence type="ECO:0000256" key="2">
    <source>
        <dbReference type="ARBA" id="ARBA00023027"/>
    </source>
</evidence>
<feature type="compositionally biased region" description="Low complexity" evidence="4">
    <location>
        <begin position="60"/>
        <end position="72"/>
    </location>
</feature>
<evidence type="ECO:0000313" key="5">
    <source>
        <dbReference type="EMBL" id="CAL4963673.1"/>
    </source>
</evidence>
<reference evidence="5" key="1">
    <citation type="submission" date="2024-10" db="EMBL/GenBank/DDBJ databases">
        <authorList>
            <person name="Ryan C."/>
        </authorList>
    </citation>
    <scope>NUCLEOTIDE SEQUENCE [LARGE SCALE GENOMIC DNA]</scope>
</reference>
<gene>
    <name evidence="5" type="ORF">URODEC1_LOCUS46246</name>
</gene>
<protein>
    <submittedName>
        <fullName evidence="5">Uncharacterized protein</fullName>
    </submittedName>
</protein>
<sequence length="356" mass="38539">MGEASRLPQPRPPRLHSHQSTPIPYLQVTAPAAAASSTLSVRRPAPIPSLRVSRPRRRAAMSAAADSSSSSSTIGVSDATGANVLLLESVGQNDLLIVGPGVLGRIVAEMWKQEYPGCKIYGQTATADHHGELAEIGIIPSLKGSIMGPNFSYVIFCAPPYRSEDYVGDLRVAASNWNGEGCFLFTSSTAVYDCSDNGLCSEDSPCVPIGQSPRTDVLLKAENVVLEAGGCVLRLVGLYKSDRGPHVYWLSKGTLDARPDHILNLIHYEDAASLAIAIMNKRLRSRIFVGCDNEPLSRQEIMDRVNRSGKFDTEFQGFTGTDGPLGKRMENSKTRAEIGWQPKYPSFTEFLGLSNL</sequence>